<feature type="transmembrane region" description="Helical" evidence="5">
    <location>
        <begin position="32"/>
        <end position="60"/>
    </location>
</feature>
<comment type="subcellular location">
    <subcellularLocation>
        <location evidence="1">Membrane</location>
    </subcellularLocation>
</comment>
<comment type="caution">
    <text evidence="6">The sequence shown here is derived from an EMBL/GenBank/DDBJ whole genome shotgun (WGS) entry which is preliminary data.</text>
</comment>
<dbReference type="OrthoDB" id="6624477at2"/>
<gene>
    <name evidence="6" type="ORF">XAXN_19190</name>
</gene>
<keyword evidence="3 5" id="KW-1133">Transmembrane helix</keyword>
<accession>A0A0P6V647</accession>
<dbReference type="RefSeq" id="WP_054320662.1">
    <property type="nucleotide sequence ID" value="NZ_JFAQ01000247.1"/>
</dbReference>
<dbReference type="GO" id="GO:0016020">
    <property type="term" value="C:membrane"/>
    <property type="evidence" value="ECO:0007669"/>
    <property type="project" value="UniProtKB-SubCell"/>
</dbReference>
<sequence length="110" mass="12790">MDDNDNKPATSFPLYKGATRTPMFMGAPLLPLILAVFCVFIVAMTVSIFCWLLLIPIIFVMRQIVKHDDKAFGIWGLWIDTKLRNTNKRFWNASSYAPATYKRKRKNYVR</sequence>
<keyword evidence="4 5" id="KW-0472">Membrane</keyword>
<dbReference type="EMBL" id="JFAQ01000247">
    <property type="protein sequence ID" value="KPL47550.1"/>
    <property type="molecule type" value="Genomic_DNA"/>
</dbReference>
<dbReference type="InterPro" id="IPR007792">
    <property type="entry name" value="T4SS_VirB3/TrbD/AvhB"/>
</dbReference>
<evidence type="ECO:0000313" key="6">
    <source>
        <dbReference type="EMBL" id="KPL47550.1"/>
    </source>
</evidence>
<name>A0A0P6V647_9XANT</name>
<evidence type="ECO:0000256" key="2">
    <source>
        <dbReference type="ARBA" id="ARBA00022692"/>
    </source>
</evidence>
<evidence type="ECO:0000256" key="3">
    <source>
        <dbReference type="ARBA" id="ARBA00022989"/>
    </source>
</evidence>
<proteinExistence type="predicted"/>
<dbReference type="PATRIC" id="fig|53413.25.peg.2452"/>
<evidence type="ECO:0000256" key="1">
    <source>
        <dbReference type="ARBA" id="ARBA00004370"/>
    </source>
</evidence>
<keyword evidence="2 5" id="KW-0812">Transmembrane</keyword>
<dbReference type="Proteomes" id="UP000054035">
    <property type="component" value="Unassembled WGS sequence"/>
</dbReference>
<organism evidence="6 7">
    <name type="scientific">Xanthomonas axonopodis</name>
    <dbReference type="NCBI Taxonomy" id="53413"/>
    <lineage>
        <taxon>Bacteria</taxon>
        <taxon>Pseudomonadati</taxon>
        <taxon>Pseudomonadota</taxon>
        <taxon>Gammaproteobacteria</taxon>
        <taxon>Lysobacterales</taxon>
        <taxon>Lysobacteraceae</taxon>
        <taxon>Xanthomonas</taxon>
    </lineage>
</organism>
<dbReference type="Pfam" id="PF05101">
    <property type="entry name" value="VirB3"/>
    <property type="match status" value="1"/>
</dbReference>
<evidence type="ECO:0000256" key="4">
    <source>
        <dbReference type="ARBA" id="ARBA00023136"/>
    </source>
</evidence>
<dbReference type="AlphaFoldDB" id="A0A0P6V647"/>
<evidence type="ECO:0000256" key="5">
    <source>
        <dbReference type="SAM" id="Phobius"/>
    </source>
</evidence>
<protein>
    <submittedName>
        <fullName evidence="6">TrwM protein</fullName>
    </submittedName>
</protein>
<evidence type="ECO:0000313" key="7">
    <source>
        <dbReference type="Proteomes" id="UP000054035"/>
    </source>
</evidence>
<reference evidence="6 7" key="1">
    <citation type="submission" date="2014-02" db="EMBL/GenBank/DDBJ databases">
        <title>Genome sequence of Xanthomonas axonopodis DSM 3585 (T).</title>
        <authorList>
            <person name="Midha S."/>
            <person name="Patil P.B."/>
        </authorList>
    </citation>
    <scope>NUCLEOTIDE SEQUENCE [LARGE SCALE GENOMIC DNA]</scope>
    <source>
        <strain evidence="6 7">DSM 3585</strain>
    </source>
</reference>